<dbReference type="EMBL" id="BMAT01013463">
    <property type="protein sequence ID" value="GFS13597.1"/>
    <property type="molecule type" value="Genomic_DNA"/>
</dbReference>
<accession>A0AAV4IWI7</accession>
<proteinExistence type="predicted"/>
<protein>
    <submittedName>
        <fullName evidence="1">Uncharacterized protein</fullName>
    </submittedName>
</protein>
<name>A0AAV4IWI7_9GAST</name>
<reference evidence="1 2" key="1">
    <citation type="journal article" date="2021" name="Elife">
        <title>Chloroplast acquisition without the gene transfer in kleptoplastic sea slugs, Plakobranchus ocellatus.</title>
        <authorList>
            <person name="Maeda T."/>
            <person name="Takahashi S."/>
            <person name="Yoshida T."/>
            <person name="Shimamura S."/>
            <person name="Takaki Y."/>
            <person name="Nagai Y."/>
            <person name="Toyoda A."/>
            <person name="Suzuki Y."/>
            <person name="Arimoto A."/>
            <person name="Ishii H."/>
            <person name="Satoh N."/>
            <person name="Nishiyama T."/>
            <person name="Hasebe M."/>
            <person name="Maruyama T."/>
            <person name="Minagawa J."/>
            <person name="Obokata J."/>
            <person name="Shigenobu S."/>
        </authorList>
    </citation>
    <scope>NUCLEOTIDE SEQUENCE [LARGE SCALE GENOMIC DNA]</scope>
</reference>
<dbReference type="Proteomes" id="UP000762676">
    <property type="component" value="Unassembled WGS sequence"/>
</dbReference>
<gene>
    <name evidence="1" type="ORF">ElyMa_006726100</name>
</gene>
<comment type="caution">
    <text evidence="1">The sequence shown here is derived from an EMBL/GenBank/DDBJ whole genome shotgun (WGS) entry which is preliminary data.</text>
</comment>
<evidence type="ECO:0000313" key="1">
    <source>
        <dbReference type="EMBL" id="GFS13597.1"/>
    </source>
</evidence>
<keyword evidence="2" id="KW-1185">Reference proteome</keyword>
<sequence>MHVGNAFLAQCDAQIGYAGTMVLIMYINDTLIRYSDEKLGIRIVSAGVPHGGYETMLLTAERMSPTLNGMRIACFSYDINAYPNKYFQCHPLDELCTITEPIQVIYDIDMVLTFGQGKCTFFKTFTVFAASSSIPFTPLQGRGHAQVTAIHCGPTQTFQADPILFPSLSFSSLHISCMWSSVALWLGRPTCDPAVAGSIPTTRHVVTALGMQFIHIFFSPPTCEMGTGYRQCLKCVE</sequence>
<evidence type="ECO:0000313" key="2">
    <source>
        <dbReference type="Proteomes" id="UP000762676"/>
    </source>
</evidence>
<organism evidence="1 2">
    <name type="scientific">Elysia marginata</name>
    <dbReference type="NCBI Taxonomy" id="1093978"/>
    <lineage>
        <taxon>Eukaryota</taxon>
        <taxon>Metazoa</taxon>
        <taxon>Spiralia</taxon>
        <taxon>Lophotrochozoa</taxon>
        <taxon>Mollusca</taxon>
        <taxon>Gastropoda</taxon>
        <taxon>Heterobranchia</taxon>
        <taxon>Euthyneura</taxon>
        <taxon>Panpulmonata</taxon>
        <taxon>Sacoglossa</taxon>
        <taxon>Placobranchoidea</taxon>
        <taxon>Plakobranchidae</taxon>
        <taxon>Elysia</taxon>
    </lineage>
</organism>
<dbReference type="AlphaFoldDB" id="A0AAV4IWI7"/>